<accession>A0ABU1FKS2</accession>
<keyword evidence="3" id="KW-1185">Reference proteome</keyword>
<name>A0ABU1FKS2_9MICO</name>
<sequence length="84" mass="8831">MGTGDASGRGDDRPAAGDPADAASPRQRVVRARGARRARLTPAPGSDPAPETATPGAHDEAERGSARRAAPDDERITRERPPHW</sequence>
<feature type="compositionally biased region" description="Basic and acidic residues" evidence="1">
    <location>
        <begin position="57"/>
        <end position="84"/>
    </location>
</feature>
<evidence type="ECO:0000313" key="2">
    <source>
        <dbReference type="EMBL" id="MDR5692364.1"/>
    </source>
</evidence>
<organism evidence="2 3">
    <name type="scientific">Agromyces indicus</name>
    <dbReference type="NCBI Taxonomy" id="758919"/>
    <lineage>
        <taxon>Bacteria</taxon>
        <taxon>Bacillati</taxon>
        <taxon>Actinomycetota</taxon>
        <taxon>Actinomycetes</taxon>
        <taxon>Micrococcales</taxon>
        <taxon>Microbacteriaceae</taxon>
        <taxon>Agromyces</taxon>
    </lineage>
</organism>
<dbReference type="Proteomes" id="UP001260072">
    <property type="component" value="Unassembled WGS sequence"/>
</dbReference>
<feature type="compositionally biased region" description="Low complexity" evidence="1">
    <location>
        <begin position="16"/>
        <end position="27"/>
    </location>
</feature>
<proteinExistence type="predicted"/>
<evidence type="ECO:0000256" key="1">
    <source>
        <dbReference type="SAM" id="MobiDB-lite"/>
    </source>
</evidence>
<gene>
    <name evidence="2" type="ORF">RH861_09865</name>
</gene>
<protein>
    <submittedName>
        <fullName evidence="2">Uncharacterized protein</fullName>
    </submittedName>
</protein>
<reference evidence="3" key="1">
    <citation type="submission" date="2023-07" db="EMBL/GenBank/DDBJ databases">
        <title>Description of three actinobacteria isolated from air of manufacturing shop in a pharmaceutical factory.</title>
        <authorList>
            <person name="Zhang D.-F."/>
        </authorList>
    </citation>
    <scope>NUCLEOTIDE SEQUENCE [LARGE SCALE GENOMIC DNA]</scope>
    <source>
        <strain evidence="3">CCTCC AB 2011122</strain>
    </source>
</reference>
<dbReference type="EMBL" id="JAVKGS010000003">
    <property type="protein sequence ID" value="MDR5692364.1"/>
    <property type="molecule type" value="Genomic_DNA"/>
</dbReference>
<feature type="compositionally biased region" description="Basic residues" evidence="1">
    <location>
        <begin position="28"/>
        <end position="39"/>
    </location>
</feature>
<dbReference type="RefSeq" id="WP_310520850.1">
    <property type="nucleotide sequence ID" value="NZ_BAABBS010000001.1"/>
</dbReference>
<feature type="region of interest" description="Disordered" evidence="1">
    <location>
        <begin position="1"/>
        <end position="84"/>
    </location>
</feature>
<evidence type="ECO:0000313" key="3">
    <source>
        <dbReference type="Proteomes" id="UP001260072"/>
    </source>
</evidence>
<comment type="caution">
    <text evidence="2">The sequence shown here is derived from an EMBL/GenBank/DDBJ whole genome shotgun (WGS) entry which is preliminary data.</text>
</comment>